<sequence length="123" mass="14387">MFSLPLHDLIACKQIFSFSSQSLILQEALNTIIAFVSNIIIFISCYINLPETSSDETSRSLSENFYTYRGRKKYEEGSNPPKQWEKRFFFFLFLVGKQMFRQTAERKPQGCSLFSGNFYIFLC</sequence>
<accession>A0AAV4W8H6</accession>
<protein>
    <submittedName>
        <fullName evidence="2">Uncharacterized protein</fullName>
    </submittedName>
</protein>
<evidence type="ECO:0000256" key="1">
    <source>
        <dbReference type="SAM" id="Phobius"/>
    </source>
</evidence>
<keyword evidence="1" id="KW-0812">Transmembrane</keyword>
<comment type="caution">
    <text evidence="2">The sequence shown here is derived from an EMBL/GenBank/DDBJ whole genome shotgun (WGS) entry which is preliminary data.</text>
</comment>
<dbReference type="AlphaFoldDB" id="A0AAV4W8H6"/>
<evidence type="ECO:0000313" key="2">
    <source>
        <dbReference type="EMBL" id="GIY78179.1"/>
    </source>
</evidence>
<organism evidence="2 3">
    <name type="scientific">Caerostris darwini</name>
    <dbReference type="NCBI Taxonomy" id="1538125"/>
    <lineage>
        <taxon>Eukaryota</taxon>
        <taxon>Metazoa</taxon>
        <taxon>Ecdysozoa</taxon>
        <taxon>Arthropoda</taxon>
        <taxon>Chelicerata</taxon>
        <taxon>Arachnida</taxon>
        <taxon>Araneae</taxon>
        <taxon>Araneomorphae</taxon>
        <taxon>Entelegynae</taxon>
        <taxon>Araneoidea</taxon>
        <taxon>Araneidae</taxon>
        <taxon>Caerostris</taxon>
    </lineage>
</organism>
<evidence type="ECO:0000313" key="3">
    <source>
        <dbReference type="Proteomes" id="UP001054837"/>
    </source>
</evidence>
<keyword evidence="1" id="KW-0472">Membrane</keyword>
<dbReference type="Proteomes" id="UP001054837">
    <property type="component" value="Unassembled WGS sequence"/>
</dbReference>
<feature type="transmembrane region" description="Helical" evidence="1">
    <location>
        <begin position="28"/>
        <end position="49"/>
    </location>
</feature>
<keyword evidence="3" id="KW-1185">Reference proteome</keyword>
<name>A0AAV4W8H6_9ARAC</name>
<reference evidence="2 3" key="1">
    <citation type="submission" date="2021-06" db="EMBL/GenBank/DDBJ databases">
        <title>Caerostris darwini draft genome.</title>
        <authorList>
            <person name="Kono N."/>
            <person name="Arakawa K."/>
        </authorList>
    </citation>
    <scope>NUCLEOTIDE SEQUENCE [LARGE SCALE GENOMIC DNA]</scope>
</reference>
<gene>
    <name evidence="2" type="ORF">CDAR_222281</name>
</gene>
<dbReference type="EMBL" id="BPLQ01014207">
    <property type="protein sequence ID" value="GIY78179.1"/>
    <property type="molecule type" value="Genomic_DNA"/>
</dbReference>
<proteinExistence type="predicted"/>
<keyword evidence="1" id="KW-1133">Transmembrane helix</keyword>